<dbReference type="Pfam" id="PF00158">
    <property type="entry name" value="Sigma54_activat"/>
    <property type="match status" value="1"/>
</dbReference>
<protein>
    <submittedName>
        <fullName evidence="13">Regulatory protein, Fis family</fullName>
    </submittedName>
</protein>
<keyword evidence="4" id="KW-0597">Phosphoprotein</keyword>
<keyword evidence="8" id="KW-0805">Transcription regulation</keyword>
<dbReference type="InterPro" id="IPR058031">
    <property type="entry name" value="AAA_lid_NorR"/>
</dbReference>
<evidence type="ECO:0000313" key="13">
    <source>
        <dbReference type="EMBL" id="SFM94221.1"/>
    </source>
</evidence>
<dbReference type="GO" id="GO:0000160">
    <property type="term" value="P:phosphorelay signal transduction system"/>
    <property type="evidence" value="ECO:0007669"/>
    <property type="project" value="UniProtKB-KW"/>
</dbReference>
<dbReference type="InterPro" id="IPR009057">
    <property type="entry name" value="Homeodomain-like_sf"/>
</dbReference>
<evidence type="ECO:0000259" key="12">
    <source>
        <dbReference type="PROSITE" id="PS50045"/>
    </source>
</evidence>
<dbReference type="SUPFAM" id="SSF52540">
    <property type="entry name" value="P-loop containing nucleoside triphosphate hydrolases"/>
    <property type="match status" value="1"/>
</dbReference>
<evidence type="ECO:0000256" key="7">
    <source>
        <dbReference type="ARBA" id="ARBA00023012"/>
    </source>
</evidence>
<dbReference type="RefSeq" id="WP_093395550.1">
    <property type="nucleotide sequence ID" value="NZ_FOUU01000007.1"/>
</dbReference>
<dbReference type="Gene3D" id="3.40.50.300">
    <property type="entry name" value="P-loop containing nucleotide triphosphate hydrolases"/>
    <property type="match status" value="1"/>
</dbReference>
<evidence type="ECO:0000256" key="11">
    <source>
        <dbReference type="ARBA" id="ARBA00023163"/>
    </source>
</evidence>
<keyword evidence="9" id="KW-0238">DNA-binding</keyword>
<dbReference type="PROSITE" id="PS00688">
    <property type="entry name" value="SIGMA54_INTERACT_3"/>
    <property type="match status" value="1"/>
</dbReference>
<sequence length="467" mass="53350">MKYHIRIFVKDDYVARRLDEVLRDEYSLEVTRTSKIDTRDQSEPSCFIIEASHYNDLDLITRAKLLWPDVPIIAAGCAVEGHHLSPPADLVVGAIKTGAVDFIDITSPDLKIKATLSQVIKTRELKNEIDYLRREQDIIYDFNHIIARSPSMKTVIETLKEFAKTDGTILITGETGTGKSFLSGAVHFNSERRNRPFVKINCANIPEHLLESELFGHEKGAFTGANKTRIGRIEQARGGTVFLDEIAEMSPALQAKLLRFLEEKSFERLGSNKTIEVDVRIIAATNRNLEQMVAEKSFREDLYYRLNILRIHIPPLRERKECIEPLAKFILAQKARALKKNVKGFSREVIEMFKTYRWPGNIRQLANIIERAVILCNDTIITEKHVYLPELELIPATAAEGSVASTSSAAEEEKQRIIEALEKCNWIQKEAARVLNISPRMLNYKIKKYGITHPQWRVHRKGNRVHP</sequence>
<keyword evidence="7" id="KW-0902">Two-component regulatory system</keyword>
<keyword evidence="3" id="KW-0678">Repressor</keyword>
<dbReference type="PANTHER" id="PTHR32071:SF95">
    <property type="entry name" value="DNA-BINDING TRANSCRIPTIONAL REGULATOR NTRC"/>
    <property type="match status" value="1"/>
</dbReference>
<dbReference type="OrthoDB" id="5469578at2"/>
<dbReference type="Proteomes" id="UP000199611">
    <property type="component" value="Unassembled WGS sequence"/>
</dbReference>
<keyword evidence="10" id="KW-0010">Activator</keyword>
<evidence type="ECO:0000256" key="2">
    <source>
        <dbReference type="ARBA" id="ARBA00022490"/>
    </source>
</evidence>
<comment type="subcellular location">
    <subcellularLocation>
        <location evidence="1">Cytoplasm</location>
    </subcellularLocation>
</comment>
<evidence type="ECO:0000256" key="9">
    <source>
        <dbReference type="ARBA" id="ARBA00023125"/>
    </source>
</evidence>
<dbReference type="InterPro" id="IPR025944">
    <property type="entry name" value="Sigma_54_int_dom_CS"/>
</dbReference>
<dbReference type="GO" id="GO:0006355">
    <property type="term" value="P:regulation of DNA-templated transcription"/>
    <property type="evidence" value="ECO:0007669"/>
    <property type="project" value="InterPro"/>
</dbReference>
<dbReference type="AlphaFoldDB" id="A0A1I4UZ68"/>
<dbReference type="CDD" id="cd00009">
    <property type="entry name" value="AAA"/>
    <property type="match status" value="1"/>
</dbReference>
<evidence type="ECO:0000256" key="1">
    <source>
        <dbReference type="ARBA" id="ARBA00004496"/>
    </source>
</evidence>
<dbReference type="Gene3D" id="1.10.8.60">
    <property type="match status" value="1"/>
</dbReference>
<keyword evidence="6" id="KW-0067">ATP-binding</keyword>
<dbReference type="InterPro" id="IPR002197">
    <property type="entry name" value="HTH_Fis"/>
</dbReference>
<gene>
    <name evidence="13" type="ORF">SAMN05660836_02054</name>
</gene>
<proteinExistence type="predicted"/>
<feature type="domain" description="Sigma-54 factor interaction" evidence="12">
    <location>
        <begin position="145"/>
        <end position="374"/>
    </location>
</feature>
<dbReference type="GO" id="GO:0043565">
    <property type="term" value="F:sequence-specific DNA binding"/>
    <property type="evidence" value="ECO:0007669"/>
    <property type="project" value="InterPro"/>
</dbReference>
<dbReference type="InterPro" id="IPR025662">
    <property type="entry name" value="Sigma_54_int_dom_ATP-bd_1"/>
</dbReference>
<evidence type="ECO:0000256" key="10">
    <source>
        <dbReference type="ARBA" id="ARBA00023159"/>
    </source>
</evidence>
<dbReference type="GO" id="GO:0005524">
    <property type="term" value="F:ATP binding"/>
    <property type="evidence" value="ECO:0007669"/>
    <property type="project" value="UniProtKB-KW"/>
</dbReference>
<keyword evidence="11" id="KW-0804">Transcription</keyword>
<dbReference type="Pfam" id="PF25601">
    <property type="entry name" value="AAA_lid_14"/>
    <property type="match status" value="1"/>
</dbReference>
<organism evidence="13 14">
    <name type="scientific">Thermodesulforhabdus norvegica</name>
    <dbReference type="NCBI Taxonomy" id="39841"/>
    <lineage>
        <taxon>Bacteria</taxon>
        <taxon>Pseudomonadati</taxon>
        <taxon>Thermodesulfobacteriota</taxon>
        <taxon>Syntrophobacteria</taxon>
        <taxon>Syntrophobacterales</taxon>
        <taxon>Thermodesulforhabdaceae</taxon>
        <taxon>Thermodesulforhabdus</taxon>
    </lineage>
</organism>
<dbReference type="SUPFAM" id="SSF46689">
    <property type="entry name" value="Homeodomain-like"/>
    <property type="match status" value="1"/>
</dbReference>
<reference evidence="13 14" key="1">
    <citation type="submission" date="2016-10" db="EMBL/GenBank/DDBJ databases">
        <authorList>
            <person name="de Groot N.N."/>
        </authorList>
    </citation>
    <scope>NUCLEOTIDE SEQUENCE [LARGE SCALE GENOMIC DNA]</scope>
    <source>
        <strain evidence="13 14">DSM 9990</strain>
    </source>
</reference>
<name>A0A1I4UZ68_9BACT</name>
<dbReference type="PROSITE" id="PS50045">
    <property type="entry name" value="SIGMA54_INTERACT_4"/>
    <property type="match status" value="1"/>
</dbReference>
<evidence type="ECO:0000256" key="5">
    <source>
        <dbReference type="ARBA" id="ARBA00022741"/>
    </source>
</evidence>
<dbReference type="GO" id="GO:0005737">
    <property type="term" value="C:cytoplasm"/>
    <property type="evidence" value="ECO:0007669"/>
    <property type="project" value="UniProtKB-SubCell"/>
</dbReference>
<keyword evidence="14" id="KW-1185">Reference proteome</keyword>
<dbReference type="Gene3D" id="1.10.10.60">
    <property type="entry name" value="Homeodomain-like"/>
    <property type="match status" value="1"/>
</dbReference>
<dbReference type="InterPro" id="IPR027417">
    <property type="entry name" value="P-loop_NTPase"/>
</dbReference>
<dbReference type="PROSITE" id="PS00675">
    <property type="entry name" value="SIGMA54_INTERACT_1"/>
    <property type="match status" value="1"/>
</dbReference>
<keyword evidence="2" id="KW-0963">Cytoplasm</keyword>
<dbReference type="InterPro" id="IPR002078">
    <property type="entry name" value="Sigma_54_int"/>
</dbReference>
<evidence type="ECO:0000313" key="14">
    <source>
        <dbReference type="Proteomes" id="UP000199611"/>
    </source>
</evidence>
<dbReference type="Pfam" id="PF02954">
    <property type="entry name" value="HTH_8"/>
    <property type="match status" value="1"/>
</dbReference>
<dbReference type="STRING" id="39841.SAMN05660836_02054"/>
<dbReference type="PANTHER" id="PTHR32071">
    <property type="entry name" value="TRANSCRIPTIONAL REGULATORY PROTEIN"/>
    <property type="match status" value="1"/>
</dbReference>
<keyword evidence="5" id="KW-0547">Nucleotide-binding</keyword>
<evidence type="ECO:0000256" key="3">
    <source>
        <dbReference type="ARBA" id="ARBA00022491"/>
    </source>
</evidence>
<dbReference type="EMBL" id="FOUU01000007">
    <property type="protein sequence ID" value="SFM94221.1"/>
    <property type="molecule type" value="Genomic_DNA"/>
</dbReference>
<dbReference type="PRINTS" id="PR01590">
    <property type="entry name" value="HTHFIS"/>
</dbReference>
<dbReference type="SMART" id="SM00382">
    <property type="entry name" value="AAA"/>
    <property type="match status" value="1"/>
</dbReference>
<dbReference type="InterPro" id="IPR003593">
    <property type="entry name" value="AAA+_ATPase"/>
</dbReference>
<dbReference type="FunFam" id="3.40.50.300:FF:000006">
    <property type="entry name" value="DNA-binding transcriptional regulator NtrC"/>
    <property type="match status" value="1"/>
</dbReference>
<evidence type="ECO:0000256" key="8">
    <source>
        <dbReference type="ARBA" id="ARBA00023015"/>
    </source>
</evidence>
<accession>A0A1I4UZ68</accession>
<evidence type="ECO:0000256" key="6">
    <source>
        <dbReference type="ARBA" id="ARBA00022840"/>
    </source>
</evidence>
<evidence type="ECO:0000256" key="4">
    <source>
        <dbReference type="ARBA" id="ARBA00022553"/>
    </source>
</evidence>